<dbReference type="EMBL" id="AP022583">
    <property type="protein sequence ID" value="BBY07556.1"/>
    <property type="molecule type" value="Genomic_DNA"/>
</dbReference>
<sequence length="96" mass="9065">MTVTRSKNGCFVPVTEYTIVRGLTAGGLASDDGLGSTVGTGDGAVVGAADGVKVVTVSRGSDVGGAAVGMLGGGVAMTCRVGGGPTVAVVDVLSPP</sequence>
<dbReference type="AlphaFoldDB" id="A0A7I7PG75"/>
<evidence type="ECO:0000313" key="1">
    <source>
        <dbReference type="EMBL" id="BBY07556.1"/>
    </source>
</evidence>
<reference evidence="1 2" key="1">
    <citation type="journal article" date="2019" name="Emerg. Microbes Infect.">
        <title>Comprehensive subspecies identification of 175 nontuberculous mycobacteria species based on 7547 genomic profiles.</title>
        <authorList>
            <person name="Matsumoto Y."/>
            <person name="Kinjo T."/>
            <person name="Motooka D."/>
            <person name="Nabeya D."/>
            <person name="Jung N."/>
            <person name="Uechi K."/>
            <person name="Horii T."/>
            <person name="Iida T."/>
            <person name="Fujita J."/>
            <person name="Nakamura S."/>
        </authorList>
    </citation>
    <scope>NUCLEOTIDE SEQUENCE [LARGE SCALE GENOMIC DNA]</scope>
    <source>
        <strain evidence="1 2">JCM 16367</strain>
    </source>
</reference>
<dbReference type="KEGG" id="mnv:MNVI_28740"/>
<dbReference type="Proteomes" id="UP000466894">
    <property type="component" value="Chromosome"/>
</dbReference>
<accession>A0A7I7PG75</accession>
<name>A0A7I7PG75_9MYCO</name>
<evidence type="ECO:0000313" key="2">
    <source>
        <dbReference type="Proteomes" id="UP000466894"/>
    </source>
</evidence>
<organism evidence="1 2">
    <name type="scientific">Mycobacterium noviomagense</name>
    <dbReference type="NCBI Taxonomy" id="459858"/>
    <lineage>
        <taxon>Bacteria</taxon>
        <taxon>Bacillati</taxon>
        <taxon>Actinomycetota</taxon>
        <taxon>Actinomycetes</taxon>
        <taxon>Mycobacteriales</taxon>
        <taxon>Mycobacteriaceae</taxon>
        <taxon>Mycobacterium</taxon>
    </lineage>
</organism>
<protein>
    <submittedName>
        <fullName evidence="1">Uncharacterized protein</fullName>
    </submittedName>
</protein>
<proteinExistence type="predicted"/>
<gene>
    <name evidence="1" type="ORF">MNVI_28740</name>
</gene>